<accession>A0A1Y1IAZ1</accession>
<reference evidence="2 3" key="1">
    <citation type="journal article" date="2014" name="Nat. Commun.">
        <title>Klebsormidium flaccidum genome reveals primary factors for plant terrestrial adaptation.</title>
        <authorList>
            <person name="Hori K."/>
            <person name="Maruyama F."/>
            <person name="Fujisawa T."/>
            <person name="Togashi T."/>
            <person name="Yamamoto N."/>
            <person name="Seo M."/>
            <person name="Sato S."/>
            <person name="Yamada T."/>
            <person name="Mori H."/>
            <person name="Tajima N."/>
            <person name="Moriyama T."/>
            <person name="Ikeuchi M."/>
            <person name="Watanabe M."/>
            <person name="Wada H."/>
            <person name="Kobayashi K."/>
            <person name="Saito M."/>
            <person name="Masuda T."/>
            <person name="Sasaki-Sekimoto Y."/>
            <person name="Mashiguchi K."/>
            <person name="Awai K."/>
            <person name="Shimojima M."/>
            <person name="Masuda S."/>
            <person name="Iwai M."/>
            <person name="Nobusawa T."/>
            <person name="Narise T."/>
            <person name="Kondo S."/>
            <person name="Saito H."/>
            <person name="Sato R."/>
            <person name="Murakawa M."/>
            <person name="Ihara Y."/>
            <person name="Oshima-Yamada Y."/>
            <person name="Ohtaka K."/>
            <person name="Satoh M."/>
            <person name="Sonobe K."/>
            <person name="Ishii M."/>
            <person name="Ohtani R."/>
            <person name="Kanamori-Sato M."/>
            <person name="Honoki R."/>
            <person name="Miyazaki D."/>
            <person name="Mochizuki H."/>
            <person name="Umetsu J."/>
            <person name="Higashi K."/>
            <person name="Shibata D."/>
            <person name="Kamiya Y."/>
            <person name="Sato N."/>
            <person name="Nakamura Y."/>
            <person name="Tabata S."/>
            <person name="Ida S."/>
            <person name="Kurokawa K."/>
            <person name="Ohta H."/>
        </authorList>
    </citation>
    <scope>NUCLEOTIDE SEQUENCE [LARGE SCALE GENOMIC DNA]</scope>
    <source>
        <strain evidence="2 3">NIES-2285</strain>
    </source>
</reference>
<dbReference type="Proteomes" id="UP000054558">
    <property type="component" value="Unassembled WGS sequence"/>
</dbReference>
<feature type="region of interest" description="Disordered" evidence="1">
    <location>
        <begin position="543"/>
        <end position="703"/>
    </location>
</feature>
<dbReference type="OrthoDB" id="2021138at2759"/>
<feature type="compositionally biased region" description="Basic and acidic residues" evidence="1">
    <location>
        <begin position="737"/>
        <end position="753"/>
    </location>
</feature>
<feature type="compositionally biased region" description="Polar residues" evidence="1">
    <location>
        <begin position="309"/>
        <end position="320"/>
    </location>
</feature>
<sequence length="1083" mass="114740">MLVENALGTSMEHQAALESLLEVYEALRKAVRAQLDGTGSHAVHRGRADLQARAIREALQVLAAETSALEGGPQDGGRTPPPGEKETKLLQGHVQVFQALWEHISGELVLCLGQADLPEVAGLLQCAQESHSDFLKRVSWPAAVPATPPPQNDLRESAGKEQIQVLVLENQRLQRTIQELAGWGNPGPLEKPPPLVIPPTPATPGGSVDPGSFSPSPQNPNPRKSEALAAPLLLQRPRARTEDMTLLQGDSGVPKRPSPKAFLPPGNGVERAPADQDRAGASGREASEGLHRARTLGADVSDKHADVSNRLQRSASTRVTPNADVSGAGGGGEARASKAGRKSATAAALRASAEQMLGSFRRMLHTSGGAGGGSDLPGGEVVEAAKTKALGSIMRGNSWFGKEGNGRLKSRQDGAIGRTRSNTVAGYKTSPRRTPSGRITPRTTPPEQAQHPTFSLSRGVARQSMSSPVPPPETANPAASPRFDFSPPLSPSQADIPDGWERFAEVSIPSTPRGEVGIWSIAPTPTAARAALIAATGGSAALLERGGGANLPLGEQPTNVSPGGKVAVLIPGPFRSEKPLQNFPSESAREDAPGGAEQSEPQPGFTPPGPGFSSSGNGFTPPGQGSTIGMISEPPVQWEMQDAAEHDLRNIPETENDEAANLGEGSAEPAAIDSEYFSHPEDDVSAANGGEHDNSETGVSPCSERILALRDRLLGDQESLPKLSQSPQNRLSGRGSSSERHVSSDERENKDPFEGSSQRMAKNGGALERGRSAPQQKLAPGGGFMRRMSLKELKVLIEEVYASKEKRDARCLACGLPKETLEQHLLSFLTQKFGLRALIAEWLAAALTAVAAFSPADAQVDVFGKILLNELDEAASLSYEHLRKSLEHAVAEQMRAKHPYAPVDDIAAIVNAAMRGAVGMQDAAALAHALFASPDSDVIIRKIEEHCQETARRFAPVAKGPASSSRVTRRRSYARIRSAPSKVAISDLLQILLRYHSDVRWLALRPLVRAFPSYSGGGPALCSDADLVALFGLFHPDLTEADVRRLLRWAQEVSGEGPVTFSDTVVLLTKAAGEFGMEQRASS</sequence>
<feature type="region of interest" description="Disordered" evidence="1">
    <location>
        <begin position="66"/>
        <end position="86"/>
    </location>
</feature>
<evidence type="ECO:0000256" key="1">
    <source>
        <dbReference type="SAM" id="MobiDB-lite"/>
    </source>
</evidence>
<dbReference type="AlphaFoldDB" id="A0A1Y1IAZ1"/>
<dbReference type="PANTHER" id="PTHR16306">
    <property type="entry name" value="TRANSLIN-ASSOCIATED FACTOR X-INTERACTING PROTEIN 1"/>
    <property type="match status" value="1"/>
</dbReference>
<feature type="region of interest" description="Disordered" evidence="1">
    <location>
        <begin position="402"/>
        <end position="497"/>
    </location>
</feature>
<dbReference type="PANTHER" id="PTHR16306:SF1">
    <property type="entry name" value="CHROMOSOME UNDETERMINED SCAFFOLD_7, WHOLE GENOME SHOTGUN SEQUENCE"/>
    <property type="match status" value="1"/>
</dbReference>
<keyword evidence="3" id="KW-1185">Reference proteome</keyword>
<dbReference type="OMA" id="TGFRPAF"/>
<evidence type="ECO:0000313" key="3">
    <source>
        <dbReference type="Proteomes" id="UP000054558"/>
    </source>
</evidence>
<gene>
    <name evidence="2" type="ORF">KFL_003720140</name>
</gene>
<feature type="region of interest" description="Disordered" evidence="1">
    <location>
        <begin position="181"/>
        <end position="224"/>
    </location>
</feature>
<organism evidence="2 3">
    <name type="scientific">Klebsormidium nitens</name>
    <name type="common">Green alga</name>
    <name type="synonym">Ulothrix nitens</name>
    <dbReference type="NCBI Taxonomy" id="105231"/>
    <lineage>
        <taxon>Eukaryota</taxon>
        <taxon>Viridiplantae</taxon>
        <taxon>Streptophyta</taxon>
        <taxon>Klebsormidiophyceae</taxon>
        <taxon>Klebsormidiales</taxon>
        <taxon>Klebsormidiaceae</taxon>
        <taxon>Klebsormidium</taxon>
    </lineage>
</organism>
<proteinExistence type="predicted"/>
<protein>
    <submittedName>
        <fullName evidence="2">Uncharacterized protein</fullName>
    </submittedName>
</protein>
<feature type="region of interest" description="Disordered" evidence="1">
    <location>
        <begin position="246"/>
        <end position="347"/>
    </location>
</feature>
<feature type="compositionally biased region" description="Polar residues" evidence="1">
    <location>
        <begin position="722"/>
        <end position="736"/>
    </location>
</feature>
<dbReference type="EMBL" id="DF237321">
    <property type="protein sequence ID" value="GAQ87723.1"/>
    <property type="molecule type" value="Genomic_DNA"/>
</dbReference>
<feature type="compositionally biased region" description="Polar residues" evidence="1">
    <location>
        <begin position="441"/>
        <end position="456"/>
    </location>
</feature>
<feature type="region of interest" description="Disordered" evidence="1">
    <location>
        <begin position="717"/>
        <end position="783"/>
    </location>
</feature>
<name>A0A1Y1IAZ1_KLENI</name>
<feature type="compositionally biased region" description="Basic and acidic residues" evidence="1">
    <location>
        <begin position="643"/>
        <end position="652"/>
    </location>
</feature>
<evidence type="ECO:0000313" key="2">
    <source>
        <dbReference type="EMBL" id="GAQ87723.1"/>
    </source>
</evidence>
<feature type="compositionally biased region" description="Low complexity" evidence="1">
    <location>
        <begin position="611"/>
        <end position="623"/>
    </location>
</feature>
<feature type="compositionally biased region" description="Pro residues" evidence="1">
    <location>
        <begin position="189"/>
        <end position="202"/>
    </location>
</feature>